<dbReference type="Gene3D" id="3.40.50.1000">
    <property type="entry name" value="HAD superfamily/HAD-like"/>
    <property type="match status" value="1"/>
</dbReference>
<reference evidence="1 2" key="1">
    <citation type="submission" date="2018-11" db="EMBL/GenBank/DDBJ databases">
        <title>Multidrug-resistant genes are associated with an 42-kb island TGI1 carrying a complex class 1 integron in a Trueperella pyogenes.</title>
        <authorList>
            <person name="Dong W."/>
        </authorList>
    </citation>
    <scope>NUCLEOTIDE SEQUENCE [LARGE SCALE GENOMIC DNA]</scope>
    <source>
        <strain evidence="1 2">TP4</strain>
    </source>
</reference>
<dbReference type="PANTHER" id="PTHR43611">
    <property type="entry name" value="ALPHA-D-GLUCOSE 1-PHOSPHATE PHOSPHATASE"/>
    <property type="match status" value="1"/>
</dbReference>
<evidence type="ECO:0000313" key="1">
    <source>
        <dbReference type="EMBL" id="AZR06697.1"/>
    </source>
</evidence>
<name>A0A3S9QL00_9ACTO</name>
<dbReference type="Proteomes" id="UP000275951">
    <property type="component" value="Chromosome"/>
</dbReference>
<dbReference type="NCBIfam" id="TIGR01549">
    <property type="entry name" value="HAD-SF-IA-v1"/>
    <property type="match status" value="1"/>
</dbReference>
<dbReference type="SFLD" id="SFLDG01129">
    <property type="entry name" value="C1.5:_HAD__Beta-PGM__Phosphata"/>
    <property type="match status" value="1"/>
</dbReference>
<evidence type="ECO:0000313" key="2">
    <source>
        <dbReference type="Proteomes" id="UP000275951"/>
    </source>
</evidence>
<accession>A0A3S9QL00</accession>
<dbReference type="SFLD" id="SFLDS00003">
    <property type="entry name" value="Haloacid_Dehalogenase"/>
    <property type="match status" value="1"/>
</dbReference>
<dbReference type="RefSeq" id="WP_126920081.1">
    <property type="nucleotide sequence ID" value="NZ_CP033905.1"/>
</dbReference>
<protein>
    <submittedName>
        <fullName evidence="1">HAD family phosphatase</fullName>
    </submittedName>
</protein>
<dbReference type="PANTHER" id="PTHR43611:SF3">
    <property type="entry name" value="FLAVIN MONONUCLEOTIDE HYDROLASE 1, CHLOROPLATIC"/>
    <property type="match status" value="1"/>
</dbReference>
<dbReference type="InterPro" id="IPR006439">
    <property type="entry name" value="HAD-SF_hydro_IA"/>
</dbReference>
<organism evidence="1 2">
    <name type="scientific">Trueperella pyogenes</name>
    <dbReference type="NCBI Taxonomy" id="1661"/>
    <lineage>
        <taxon>Bacteria</taxon>
        <taxon>Bacillati</taxon>
        <taxon>Actinomycetota</taxon>
        <taxon>Actinomycetes</taxon>
        <taxon>Actinomycetales</taxon>
        <taxon>Actinomycetaceae</taxon>
        <taxon>Trueperella</taxon>
    </lineage>
</organism>
<dbReference type="InterPro" id="IPR023214">
    <property type="entry name" value="HAD_sf"/>
</dbReference>
<dbReference type="NCBIfam" id="TIGR01509">
    <property type="entry name" value="HAD-SF-IA-v3"/>
    <property type="match status" value="1"/>
</dbReference>
<dbReference type="InterPro" id="IPR036412">
    <property type="entry name" value="HAD-like_sf"/>
</dbReference>
<dbReference type="SUPFAM" id="SSF56784">
    <property type="entry name" value="HAD-like"/>
    <property type="match status" value="1"/>
</dbReference>
<dbReference type="Pfam" id="PF00702">
    <property type="entry name" value="Hydrolase"/>
    <property type="match status" value="1"/>
</dbReference>
<gene>
    <name evidence="1" type="ORF">EBQ10_04880</name>
</gene>
<sequence length="210" mass="23390">MKIVPAVPNVRVVLFDVGGVVINHDPDFVRVAQILKMESDILSLKRIRQAFWKYRDAYDLGISDADFWGLVTEELNIGKPDSQRLAALVHLDSEGINCISDEMSNLMEVIADRGYRMGILSNAPYCVADTVKAAPWTRNFEILLFSAQIGVAKPAHEAFRHAVDAFGVNPSEILFFDDRLRNIHAAQKAGMQAHRWLGIETAKDVLGIGE</sequence>
<proteinExistence type="predicted"/>
<dbReference type="CDD" id="cd02603">
    <property type="entry name" value="HAD_sEH-N_like"/>
    <property type="match status" value="1"/>
</dbReference>
<dbReference type="EMBL" id="CP033905">
    <property type="protein sequence ID" value="AZR06697.1"/>
    <property type="molecule type" value="Genomic_DNA"/>
</dbReference>
<dbReference type="AlphaFoldDB" id="A0A3S9QL00"/>